<dbReference type="PANTHER" id="PTHR11673">
    <property type="entry name" value="TRANSLATION INITIATION FACTOR 5A FAMILY MEMBER"/>
    <property type="match status" value="1"/>
</dbReference>
<dbReference type="GO" id="GO:0045901">
    <property type="term" value="P:positive regulation of translational elongation"/>
    <property type="evidence" value="ECO:0007669"/>
    <property type="project" value="InterPro"/>
</dbReference>
<dbReference type="InterPro" id="IPR001884">
    <property type="entry name" value="IF5A-like"/>
</dbReference>
<dbReference type="InterPro" id="IPR014722">
    <property type="entry name" value="Rib_uL2_dom2"/>
</dbReference>
<dbReference type="Gene3D" id="2.40.50.140">
    <property type="entry name" value="Nucleic acid-binding proteins"/>
    <property type="match status" value="1"/>
</dbReference>
<dbReference type="GO" id="GO:0045905">
    <property type="term" value="P:positive regulation of translational termination"/>
    <property type="evidence" value="ECO:0007669"/>
    <property type="project" value="InterPro"/>
</dbReference>
<evidence type="ECO:0000313" key="3">
    <source>
        <dbReference type="EMBL" id="KAJ5146206.1"/>
    </source>
</evidence>
<dbReference type="Gene3D" id="2.30.30.30">
    <property type="match status" value="1"/>
</dbReference>
<dbReference type="OrthoDB" id="9975114at2759"/>
<dbReference type="InterPro" id="IPR048670">
    <property type="entry name" value="IF5A-like_N"/>
</dbReference>
<dbReference type="GeneID" id="81400684"/>
<evidence type="ECO:0000259" key="2">
    <source>
        <dbReference type="Pfam" id="PF21485"/>
    </source>
</evidence>
<dbReference type="SUPFAM" id="SSF50249">
    <property type="entry name" value="Nucleic acid-binding proteins"/>
    <property type="match status" value="1"/>
</dbReference>
<comment type="caution">
    <text evidence="3">The sequence shown here is derived from an EMBL/GenBank/DDBJ whole genome shotgun (WGS) entry which is preliminary data.</text>
</comment>
<dbReference type="AlphaFoldDB" id="A0A9W9HG89"/>
<sequence length="136" mass="15054">MPEIPCSSIRIGDFIMLEGRPCEVTAIPTSTSTTREQLRYLGVDLFTHETHGDTPSTPDLNMPGVVFRSYQVLDFSDGHVTGMDDEGNVKQGIPVMNRSNLWNRLNKAFETSEGKVRAQVVTDQGQELVADIKIVS</sequence>
<feature type="domain" description="Translation initiation factor 5A-like N-terminal" evidence="2">
    <location>
        <begin position="5"/>
        <end position="54"/>
    </location>
</feature>
<name>A0A9W9HG89_9EURO</name>
<keyword evidence="4" id="KW-1185">Reference proteome</keyword>
<evidence type="ECO:0000313" key="4">
    <source>
        <dbReference type="Proteomes" id="UP001149079"/>
    </source>
</evidence>
<dbReference type="Pfam" id="PF01287">
    <property type="entry name" value="eIF-5a"/>
    <property type="match status" value="1"/>
</dbReference>
<dbReference type="GO" id="GO:0003746">
    <property type="term" value="F:translation elongation factor activity"/>
    <property type="evidence" value="ECO:0007669"/>
    <property type="project" value="InterPro"/>
</dbReference>
<dbReference type="GO" id="GO:0043022">
    <property type="term" value="F:ribosome binding"/>
    <property type="evidence" value="ECO:0007669"/>
    <property type="project" value="InterPro"/>
</dbReference>
<reference evidence="3" key="1">
    <citation type="submission" date="2022-11" db="EMBL/GenBank/DDBJ databases">
        <authorList>
            <person name="Petersen C."/>
        </authorList>
    </citation>
    <scope>NUCLEOTIDE SEQUENCE</scope>
    <source>
        <strain evidence="3">IBT 22155</strain>
    </source>
</reference>
<feature type="domain" description="Translation initiation factor 5A C-terminal" evidence="1">
    <location>
        <begin position="67"/>
        <end position="133"/>
    </location>
</feature>
<accession>A0A9W9HG89</accession>
<evidence type="ECO:0000259" key="1">
    <source>
        <dbReference type="Pfam" id="PF01287"/>
    </source>
</evidence>
<dbReference type="GO" id="GO:0003723">
    <property type="term" value="F:RNA binding"/>
    <property type="evidence" value="ECO:0007669"/>
    <property type="project" value="InterPro"/>
</dbReference>
<protein>
    <submittedName>
        <fullName evidence="3">Woronin body major protein</fullName>
    </submittedName>
</protein>
<dbReference type="EMBL" id="JAPQKL010000001">
    <property type="protein sequence ID" value="KAJ5146206.1"/>
    <property type="molecule type" value="Genomic_DNA"/>
</dbReference>
<dbReference type="Pfam" id="PF21485">
    <property type="entry name" value="IF5A-like_N"/>
    <property type="match status" value="1"/>
</dbReference>
<dbReference type="InterPro" id="IPR008991">
    <property type="entry name" value="Translation_prot_SH3-like_sf"/>
</dbReference>
<dbReference type="SUPFAM" id="SSF50104">
    <property type="entry name" value="Translation proteins SH3-like domain"/>
    <property type="match status" value="1"/>
</dbReference>
<dbReference type="Proteomes" id="UP001149079">
    <property type="component" value="Unassembled WGS sequence"/>
</dbReference>
<reference evidence="3" key="2">
    <citation type="journal article" date="2023" name="IMA Fungus">
        <title>Comparative genomic study of the Penicillium genus elucidates a diverse pangenome and 15 lateral gene transfer events.</title>
        <authorList>
            <person name="Petersen C."/>
            <person name="Sorensen T."/>
            <person name="Nielsen M.R."/>
            <person name="Sondergaard T.E."/>
            <person name="Sorensen J.L."/>
            <person name="Fitzpatrick D.A."/>
            <person name="Frisvad J.C."/>
            <person name="Nielsen K.L."/>
        </authorList>
    </citation>
    <scope>NUCLEOTIDE SEQUENCE</scope>
    <source>
        <strain evidence="3">IBT 22155</strain>
    </source>
</reference>
<gene>
    <name evidence="3" type="ORF">N7515_000770</name>
</gene>
<dbReference type="InterPro" id="IPR012340">
    <property type="entry name" value="NA-bd_OB-fold"/>
</dbReference>
<proteinExistence type="predicted"/>
<dbReference type="InterPro" id="IPR020189">
    <property type="entry name" value="IF5A_C"/>
</dbReference>
<organism evidence="3 4">
    <name type="scientific">Penicillium bovifimosum</name>
    <dbReference type="NCBI Taxonomy" id="126998"/>
    <lineage>
        <taxon>Eukaryota</taxon>
        <taxon>Fungi</taxon>
        <taxon>Dikarya</taxon>
        <taxon>Ascomycota</taxon>
        <taxon>Pezizomycotina</taxon>
        <taxon>Eurotiomycetes</taxon>
        <taxon>Eurotiomycetidae</taxon>
        <taxon>Eurotiales</taxon>
        <taxon>Aspergillaceae</taxon>
        <taxon>Penicillium</taxon>
    </lineage>
</organism>
<dbReference type="RefSeq" id="XP_056526680.1">
    <property type="nucleotide sequence ID" value="XM_056661514.1"/>
</dbReference>